<evidence type="ECO:0000256" key="2">
    <source>
        <dbReference type="ARBA" id="ARBA00023242"/>
    </source>
</evidence>
<evidence type="ECO:0000313" key="4">
    <source>
        <dbReference type="Proteomes" id="UP001610563"/>
    </source>
</evidence>
<gene>
    <name evidence="3" type="ORF">BJX66DRAFT_319077</name>
</gene>
<comment type="caution">
    <text evidence="3">The sequence shown here is derived from an EMBL/GenBank/DDBJ whole genome shotgun (WGS) entry which is preliminary data.</text>
</comment>
<evidence type="ECO:0000313" key="3">
    <source>
        <dbReference type="EMBL" id="KAL2783151.1"/>
    </source>
</evidence>
<dbReference type="EMBL" id="JBFTWV010000264">
    <property type="protein sequence ID" value="KAL2783151.1"/>
    <property type="molecule type" value="Genomic_DNA"/>
</dbReference>
<dbReference type="Pfam" id="PF11951">
    <property type="entry name" value="Fungal_trans_2"/>
    <property type="match status" value="1"/>
</dbReference>
<reference evidence="3 4" key="1">
    <citation type="submission" date="2024-07" db="EMBL/GenBank/DDBJ databases">
        <title>Section-level genome sequencing and comparative genomics of Aspergillus sections Usti and Cavernicolus.</title>
        <authorList>
            <consortium name="Lawrence Berkeley National Laboratory"/>
            <person name="Nybo J.L."/>
            <person name="Vesth T.C."/>
            <person name="Theobald S."/>
            <person name="Frisvad J.C."/>
            <person name="Larsen T.O."/>
            <person name="Kjaerboelling I."/>
            <person name="Rothschild-Mancinelli K."/>
            <person name="Lyhne E.K."/>
            <person name="Kogle M.E."/>
            <person name="Barry K."/>
            <person name="Clum A."/>
            <person name="Na H."/>
            <person name="Ledsgaard L."/>
            <person name="Lin J."/>
            <person name="Lipzen A."/>
            <person name="Kuo A."/>
            <person name="Riley R."/>
            <person name="Mondo S."/>
            <person name="Labutti K."/>
            <person name="Haridas S."/>
            <person name="Pangalinan J."/>
            <person name="Salamov A.A."/>
            <person name="Simmons B.A."/>
            <person name="Magnuson J.K."/>
            <person name="Chen J."/>
            <person name="Drula E."/>
            <person name="Henrissat B."/>
            <person name="Wiebenga A."/>
            <person name="Lubbers R.J."/>
            <person name="Gomes A.C."/>
            <person name="Makela M.R."/>
            <person name="Stajich J."/>
            <person name="Grigoriev I.V."/>
            <person name="Mortensen U.H."/>
            <person name="De Vries R.P."/>
            <person name="Baker S.E."/>
            <person name="Andersen M.R."/>
        </authorList>
    </citation>
    <scope>NUCLEOTIDE SEQUENCE [LARGE SCALE GENOMIC DNA]</scope>
    <source>
        <strain evidence="3 4">CBS 209.92</strain>
    </source>
</reference>
<organism evidence="3 4">
    <name type="scientific">Aspergillus keveii</name>
    <dbReference type="NCBI Taxonomy" id="714993"/>
    <lineage>
        <taxon>Eukaryota</taxon>
        <taxon>Fungi</taxon>
        <taxon>Dikarya</taxon>
        <taxon>Ascomycota</taxon>
        <taxon>Pezizomycotina</taxon>
        <taxon>Eurotiomycetes</taxon>
        <taxon>Eurotiomycetidae</taxon>
        <taxon>Eurotiales</taxon>
        <taxon>Aspergillaceae</taxon>
        <taxon>Aspergillus</taxon>
        <taxon>Aspergillus subgen. Nidulantes</taxon>
    </lineage>
</organism>
<accession>A0ABR4FIS3</accession>
<name>A0ABR4FIS3_9EURO</name>
<proteinExistence type="predicted"/>
<keyword evidence="2" id="KW-0539">Nucleus</keyword>
<sequence>MAEMDFYRHSLQANNGELSMDEVRRFEVALQPTFAPLHVNHLGRSTAHLVQGTQLPKTIQSTAFTRAFQHSATIYLYRAICGLHPRHYLVQQHVHSCIECIRAIDRSSKAHNCIIFPLYVVGAHAFKDDHQRFVIEELDAVYQTLRFSSLLLIRAALEDLWGSEAREGDWAGMFTGLAKGVLVL</sequence>
<evidence type="ECO:0000256" key="1">
    <source>
        <dbReference type="ARBA" id="ARBA00004123"/>
    </source>
</evidence>
<comment type="subcellular location">
    <subcellularLocation>
        <location evidence="1">Nucleus</location>
    </subcellularLocation>
</comment>
<keyword evidence="4" id="KW-1185">Reference proteome</keyword>
<protein>
    <submittedName>
        <fullName evidence="3">Fungal-specific transcription factor domain-containing protein</fullName>
    </submittedName>
</protein>
<dbReference type="PANTHER" id="PTHR37534">
    <property type="entry name" value="TRANSCRIPTIONAL ACTIVATOR PROTEIN UGA3"/>
    <property type="match status" value="1"/>
</dbReference>
<dbReference type="Proteomes" id="UP001610563">
    <property type="component" value="Unassembled WGS sequence"/>
</dbReference>
<dbReference type="PANTHER" id="PTHR37534:SF46">
    <property type="entry name" value="ZN(II)2CYS6 TRANSCRIPTION FACTOR (EUROFUNG)"/>
    <property type="match status" value="1"/>
</dbReference>
<dbReference type="InterPro" id="IPR021858">
    <property type="entry name" value="Fun_TF"/>
</dbReference>